<dbReference type="EMBL" id="VIGC01000011">
    <property type="protein sequence ID" value="TQE95872.1"/>
    <property type="molecule type" value="Genomic_DNA"/>
</dbReference>
<name>A0A540VGQ4_9CHLR</name>
<evidence type="ECO:0000313" key="3">
    <source>
        <dbReference type="EMBL" id="TQE95872.1"/>
    </source>
</evidence>
<dbReference type="OrthoDB" id="1633470at2"/>
<evidence type="ECO:0000256" key="2">
    <source>
        <dbReference type="SAM" id="SignalP"/>
    </source>
</evidence>
<dbReference type="RefSeq" id="WP_141610095.1">
    <property type="nucleotide sequence ID" value="NZ_VIGC02000011.1"/>
</dbReference>
<feature type="chain" id="PRO_5021992402" description="SH3 domain-containing protein" evidence="2">
    <location>
        <begin position="29"/>
        <end position="553"/>
    </location>
</feature>
<comment type="caution">
    <text evidence="3">The sequence shown here is derived from an EMBL/GenBank/DDBJ whole genome shotgun (WGS) entry which is preliminary data.</text>
</comment>
<keyword evidence="4" id="KW-1185">Reference proteome</keyword>
<organism evidence="3 4">
    <name type="scientific">Litorilinea aerophila</name>
    <dbReference type="NCBI Taxonomy" id="1204385"/>
    <lineage>
        <taxon>Bacteria</taxon>
        <taxon>Bacillati</taxon>
        <taxon>Chloroflexota</taxon>
        <taxon>Caldilineae</taxon>
        <taxon>Caldilineales</taxon>
        <taxon>Caldilineaceae</taxon>
        <taxon>Litorilinea</taxon>
    </lineage>
</organism>
<keyword evidence="2" id="KW-0732">Signal</keyword>
<feature type="signal peptide" evidence="2">
    <location>
        <begin position="1"/>
        <end position="28"/>
    </location>
</feature>
<dbReference type="InParanoid" id="A0A540VGQ4"/>
<dbReference type="Proteomes" id="UP000317371">
    <property type="component" value="Unassembled WGS sequence"/>
</dbReference>
<gene>
    <name evidence="3" type="ORF">FKZ61_10580</name>
</gene>
<feature type="compositionally biased region" description="Polar residues" evidence="1">
    <location>
        <begin position="438"/>
        <end position="454"/>
    </location>
</feature>
<sequence length="553" mass="58613">MRRLVLLATLTLCFSLPALVYSVQPAHATTQQVTFRPGDNHRELLGVILPAAAAILSAQATEPVTPTATLTATAPISPLVTPQASLTLTASVTASQAITAPSPLATPTPVGPTSDALQEGPLAGTIIANRSTATIKFFVEGETYTVAPERSLGLNLPRVTAVLSLYNCDANTPETQAGCFWDPYVVQRDGFYEVVNKAPAGLGVTLVLQAANNPPANQVWVQNRTGQPEAVVFKNEVFELPPSYVQEFSVVEGAPAILYVRHCVILNGQQACEWSPKTLEPGVYYAIEAVETVGGLPGSQILTADLRPVVAQDGQQVAGPQEILCRLQVPVLNVRTGPGLQYQIIAKVRATDDNPGTVLVVGRDTAGEWLAVDQRVAPGGWVTAEPSYILCDGDIGTLPIAEITDGRLAPTPTPVPVATGNNTENNNGTPAAPAAPSESGNGTTEENGQAQTGPTIPEGLAVLVVNNAFQHQMRFTLDQQYRPEEGPSEYDLQPGESMTIVVFPGKIAFTASSPWNGLSGNAELEIDADASQTLWLRFEPDPDGSGRWNLHWQ</sequence>
<accession>A0A540VGQ4</accession>
<proteinExistence type="predicted"/>
<protein>
    <recommendedName>
        <fullName evidence="5">SH3 domain-containing protein</fullName>
    </recommendedName>
</protein>
<dbReference type="AlphaFoldDB" id="A0A540VGQ4"/>
<evidence type="ECO:0000313" key="4">
    <source>
        <dbReference type="Proteomes" id="UP000317371"/>
    </source>
</evidence>
<feature type="compositionally biased region" description="Low complexity" evidence="1">
    <location>
        <begin position="416"/>
        <end position="436"/>
    </location>
</feature>
<evidence type="ECO:0000256" key="1">
    <source>
        <dbReference type="SAM" id="MobiDB-lite"/>
    </source>
</evidence>
<evidence type="ECO:0008006" key="5">
    <source>
        <dbReference type="Google" id="ProtNLM"/>
    </source>
</evidence>
<feature type="region of interest" description="Disordered" evidence="1">
    <location>
        <begin position="407"/>
        <end position="455"/>
    </location>
</feature>
<reference evidence="3 4" key="1">
    <citation type="submission" date="2019-06" db="EMBL/GenBank/DDBJ databases">
        <title>Genome sequence of Litorilinea aerophila BAA-2444.</title>
        <authorList>
            <person name="Maclea K.S."/>
            <person name="Maurais E.G."/>
            <person name="Iannazzi L.C."/>
        </authorList>
    </citation>
    <scope>NUCLEOTIDE SEQUENCE [LARGE SCALE GENOMIC DNA]</scope>
    <source>
        <strain evidence="3 4">ATCC BAA-2444</strain>
    </source>
</reference>